<dbReference type="AlphaFoldDB" id="A0A0F9RX87"/>
<reference evidence="1" key="1">
    <citation type="journal article" date="2015" name="Nature">
        <title>Complex archaea that bridge the gap between prokaryotes and eukaryotes.</title>
        <authorList>
            <person name="Spang A."/>
            <person name="Saw J.H."/>
            <person name="Jorgensen S.L."/>
            <person name="Zaremba-Niedzwiedzka K."/>
            <person name="Martijn J."/>
            <person name="Lind A.E."/>
            <person name="van Eijk R."/>
            <person name="Schleper C."/>
            <person name="Guy L."/>
            <person name="Ettema T.J."/>
        </authorList>
    </citation>
    <scope>NUCLEOTIDE SEQUENCE</scope>
</reference>
<protein>
    <submittedName>
        <fullName evidence="1">Uncharacterized protein</fullName>
    </submittedName>
</protein>
<name>A0A0F9RX87_9ZZZZ</name>
<accession>A0A0F9RX87</accession>
<organism evidence="1">
    <name type="scientific">marine sediment metagenome</name>
    <dbReference type="NCBI Taxonomy" id="412755"/>
    <lineage>
        <taxon>unclassified sequences</taxon>
        <taxon>metagenomes</taxon>
        <taxon>ecological metagenomes</taxon>
    </lineage>
</organism>
<comment type="caution">
    <text evidence="1">The sequence shown here is derived from an EMBL/GenBank/DDBJ whole genome shotgun (WGS) entry which is preliminary data.</text>
</comment>
<gene>
    <name evidence="1" type="ORF">LCGC14_0921940</name>
</gene>
<evidence type="ECO:0000313" key="1">
    <source>
        <dbReference type="EMBL" id="KKN21768.1"/>
    </source>
</evidence>
<proteinExistence type="predicted"/>
<dbReference type="EMBL" id="LAZR01003120">
    <property type="protein sequence ID" value="KKN21768.1"/>
    <property type="molecule type" value="Genomic_DNA"/>
</dbReference>
<sequence>MKKPTKVVHITPRPLETIPVYRLHLPDYNEAAWEIEGKDLYPQFENYEHYRRAFESISETTK</sequence>